<name>A0A6P1MCZ3_9BACT</name>
<dbReference type="RefSeq" id="WP_160628648.1">
    <property type="nucleotide sequence ID" value="NZ_CP047593.1"/>
</dbReference>
<evidence type="ECO:0000313" key="2">
    <source>
        <dbReference type="Proteomes" id="UP000464954"/>
    </source>
</evidence>
<dbReference type="Pfam" id="PF04338">
    <property type="entry name" value="DUF481"/>
    <property type="match status" value="1"/>
</dbReference>
<dbReference type="KEGG" id="taer:GT409_08365"/>
<sequence length="337" mass="38504">MQKVVSVFCFMALIVFPVMGNTVLVLSNGDRLKGAAVHEKNGVIHFTSDVLGKMTLQKSQVKEIIPPPPAKTHAAQTPAAAPVKLVAVPAVKAVAKQAAPKKEAAKAAPKPKKYWSGNIGVSVNTHHAEYQQRAGSNLKRYEKDTDYLRLTTKVKWDRGRHHLEWNGSYVYSEVNENKNNDLYRWSQRYRCDLTDEWFGQSETSYEHNYLRILSKEVQQFSGLGWRPVKQPLLTLDVVPGVNYYYRDQADEQTEGVSPGFQQNLTSKLSQDLTLFQGFTYTGYPDQYYYKFNAGLNNRLIKNLSLRLEYKYEMDANVEDGADPFKQRQLISSIQYRF</sequence>
<reference evidence="1 2" key="1">
    <citation type="submission" date="2020-01" db="EMBL/GenBank/DDBJ databases">
        <title>Ponticoccus aerotolerans gen. nov., sp. nov., an anaerobic bacterium and proposal of Ponticoccusceae fam. nov., Ponticoccusles ord. nov. and Ponticoccuse classis nov. in the phylum Kiritimatiellaeota.</title>
        <authorList>
            <person name="Zhou L.Y."/>
            <person name="Du Z.J."/>
        </authorList>
    </citation>
    <scope>NUCLEOTIDE SEQUENCE [LARGE SCALE GENOMIC DNA]</scope>
    <source>
        <strain evidence="1 2">S-5007</strain>
    </source>
</reference>
<proteinExistence type="predicted"/>
<dbReference type="Proteomes" id="UP000464954">
    <property type="component" value="Chromosome"/>
</dbReference>
<dbReference type="AlphaFoldDB" id="A0A6P1MCZ3"/>
<gene>
    <name evidence="1" type="ORF">GT409_08365</name>
</gene>
<keyword evidence="2" id="KW-1185">Reference proteome</keyword>
<organism evidence="1 2">
    <name type="scientific">Tichowtungia aerotolerans</name>
    <dbReference type="NCBI Taxonomy" id="2697043"/>
    <lineage>
        <taxon>Bacteria</taxon>
        <taxon>Pseudomonadati</taxon>
        <taxon>Kiritimatiellota</taxon>
        <taxon>Tichowtungiia</taxon>
        <taxon>Tichowtungiales</taxon>
        <taxon>Tichowtungiaceae</taxon>
        <taxon>Tichowtungia</taxon>
    </lineage>
</organism>
<accession>A0A6P1MCZ3</accession>
<evidence type="ECO:0000313" key="1">
    <source>
        <dbReference type="EMBL" id="QHI69466.1"/>
    </source>
</evidence>
<dbReference type="InterPro" id="IPR007433">
    <property type="entry name" value="DUF481"/>
</dbReference>
<protein>
    <submittedName>
        <fullName evidence="1">DUF481 domain-containing protein</fullName>
    </submittedName>
</protein>
<dbReference type="EMBL" id="CP047593">
    <property type="protein sequence ID" value="QHI69466.1"/>
    <property type="molecule type" value="Genomic_DNA"/>
</dbReference>